<dbReference type="EMBL" id="FNVO01000003">
    <property type="protein sequence ID" value="SEG17985.1"/>
    <property type="molecule type" value="Genomic_DNA"/>
</dbReference>
<organism evidence="1 2">
    <name type="scientific">Thermomonospora echinospora</name>
    <dbReference type="NCBI Taxonomy" id="1992"/>
    <lineage>
        <taxon>Bacteria</taxon>
        <taxon>Bacillati</taxon>
        <taxon>Actinomycetota</taxon>
        <taxon>Actinomycetes</taxon>
        <taxon>Streptosporangiales</taxon>
        <taxon>Thermomonosporaceae</taxon>
        <taxon>Thermomonospora</taxon>
    </lineage>
</organism>
<gene>
    <name evidence="1" type="ORF">SAMN04489712_103517</name>
</gene>
<dbReference type="Proteomes" id="UP000236723">
    <property type="component" value="Unassembled WGS sequence"/>
</dbReference>
<sequence>MRNPPRPRIHRPGTVRALAVALAMLASVLLPAIVSPANALAFPTPRSFVSNLDLECFRTEAYTPPTGPILTTHLNPVLADLPREQIVLGPREQLCVPVAKNGVIPPQDVLGFIRYVDLSCYRTQGINVNRQLNLRHLNPVLTGLPPTNVVMTSPQQLCVPVIKNGVVPPDEVLRLVQYIDLKCYLIGPQAPLNRPLSLTQLNPVLTGLPVSNVNVTYNRQLCVPVQKGDQQIPPEVLNIVRWLDLVKYDLQAPALPVVPLTLTHINPMLAGLPKEQVTLNSPPQLAVPVAKNGVIPPD</sequence>
<name>A0A1H5Y2G6_9ACTN</name>
<protein>
    <submittedName>
        <fullName evidence="1">Uncharacterized protein</fullName>
    </submittedName>
</protein>
<dbReference type="RefSeq" id="WP_235017742.1">
    <property type="nucleotide sequence ID" value="NZ_FNVO01000003.1"/>
</dbReference>
<evidence type="ECO:0000313" key="1">
    <source>
        <dbReference type="EMBL" id="SEG17985.1"/>
    </source>
</evidence>
<evidence type="ECO:0000313" key="2">
    <source>
        <dbReference type="Proteomes" id="UP000236723"/>
    </source>
</evidence>
<accession>A0A1H5Y2G6</accession>
<reference evidence="2" key="1">
    <citation type="submission" date="2016-10" db="EMBL/GenBank/DDBJ databases">
        <authorList>
            <person name="Varghese N."/>
            <person name="Submissions S."/>
        </authorList>
    </citation>
    <scope>NUCLEOTIDE SEQUENCE [LARGE SCALE GENOMIC DNA]</scope>
    <source>
        <strain evidence="2">DSM 43163</strain>
    </source>
</reference>
<dbReference type="AlphaFoldDB" id="A0A1H5Y2G6"/>
<keyword evidence="2" id="KW-1185">Reference proteome</keyword>
<proteinExistence type="predicted"/>